<feature type="binding site" evidence="10">
    <location>
        <position position="193"/>
    </location>
    <ligand>
        <name>Ca(2+)</name>
        <dbReference type="ChEBI" id="CHEBI:29108"/>
        <label>2</label>
    </ligand>
</feature>
<feature type="active site" evidence="8">
    <location>
        <position position="221"/>
    </location>
</feature>
<feature type="binding site" evidence="10">
    <location>
        <position position="179"/>
    </location>
    <ligand>
        <name>Ca(2+)</name>
        <dbReference type="ChEBI" id="CHEBI:29108"/>
        <label>3</label>
    </ligand>
</feature>
<keyword evidence="12" id="KW-0472">Membrane</keyword>
<sequence length="483" mass="54284">MRTGVPLVLVGCCLLIASFSFPINDEGGAALYLHKFGYLEDNGYRVGALVGPETISSAIKDFQRFAGINQTGTLDNDTLTMMNTPRCGVKDKIGSSAFARRRKRYAFASKWRTTDLTYRILKYPAKLKDRTKVEKEIARAFKVWSDVSTLSFQEKKSGRANIIISFERRDHGDGDPFDGPGKTLAHAFFPQFGGDAHFDDEEKWTVSEMTGTNLFQVAAHEFGHSLGLSHSDIKEALMAPYYRGFQPILELDNDDVEAIQSLYGSSYQPTPTDEDIPPGPPPDISDAPDLCQDARIDTVTRTQNGSTYVFKGQFYWKILPDAIADGYPRKIVDDWRGLEGNLDASLTWSNGKTFFLRNMDSGYPKLLSRGFEGIPDMLDAAFVWSGNGKTYFLKVINTGAMTAIMILLRTYFFKGNQYYRFNDVNFQVDTSDPPFPRSTSVWWFECKSISHKDDSIETSTHLQEIVVRDNNTVIRIDSNSGNL</sequence>
<keyword evidence="10" id="KW-0106">Calcium</keyword>
<dbReference type="Gene3D" id="2.110.10.10">
    <property type="entry name" value="Hemopexin-like domain"/>
    <property type="match status" value="2"/>
</dbReference>
<keyword evidence="7" id="KW-0482">Metalloprotease</keyword>
<evidence type="ECO:0000256" key="1">
    <source>
        <dbReference type="ARBA" id="ARBA00010370"/>
    </source>
</evidence>
<proteinExistence type="inferred from homology"/>
<dbReference type="GO" id="GO:0030198">
    <property type="term" value="P:extracellular matrix organization"/>
    <property type="evidence" value="ECO:0007669"/>
    <property type="project" value="TreeGrafter"/>
</dbReference>
<dbReference type="Pfam" id="PF00045">
    <property type="entry name" value="Hemopexin"/>
    <property type="match status" value="2"/>
</dbReference>
<keyword evidence="16" id="KW-1185">Reference proteome</keyword>
<evidence type="ECO:0000256" key="7">
    <source>
        <dbReference type="ARBA" id="ARBA00023049"/>
    </source>
</evidence>
<dbReference type="GO" id="GO:0006508">
    <property type="term" value="P:proteolysis"/>
    <property type="evidence" value="ECO:0007669"/>
    <property type="project" value="UniProtKB-KW"/>
</dbReference>
<feature type="chain" id="PRO_5043596104" evidence="13">
    <location>
        <begin position="21"/>
        <end position="483"/>
    </location>
</feature>
<evidence type="ECO:0000256" key="10">
    <source>
        <dbReference type="PIRSR" id="PIRSR621190-2"/>
    </source>
</evidence>
<dbReference type="SUPFAM" id="SSF47090">
    <property type="entry name" value="PGBD-like"/>
    <property type="match status" value="1"/>
</dbReference>
<feature type="binding site" evidence="10">
    <location>
        <position position="173"/>
    </location>
    <ligand>
        <name>Zn(2+)</name>
        <dbReference type="ChEBI" id="CHEBI:29105"/>
        <label>1</label>
    </ligand>
</feature>
<dbReference type="SMART" id="SM00120">
    <property type="entry name" value="HX"/>
    <property type="match status" value="3"/>
</dbReference>
<dbReference type="SUPFAM" id="SSF50923">
    <property type="entry name" value="Hemopexin-like domain"/>
    <property type="match status" value="1"/>
</dbReference>
<dbReference type="PRINTS" id="PR00138">
    <property type="entry name" value="MATRIXIN"/>
</dbReference>
<feature type="signal peptide" evidence="13">
    <location>
        <begin position="1"/>
        <end position="20"/>
    </location>
</feature>
<comment type="cofactor">
    <cofactor evidence="10">
        <name>Ca(2+)</name>
        <dbReference type="ChEBI" id="CHEBI:29108"/>
    </cofactor>
    <text evidence="10">Can bind about 5 Ca(2+) ions per subunit.</text>
</comment>
<dbReference type="GO" id="GO:0031012">
    <property type="term" value="C:extracellular matrix"/>
    <property type="evidence" value="ECO:0007669"/>
    <property type="project" value="InterPro"/>
</dbReference>
<organism evidence="15 16">
    <name type="scientific">Caerostris extrusa</name>
    <name type="common">Bark spider</name>
    <name type="synonym">Caerostris bankana</name>
    <dbReference type="NCBI Taxonomy" id="172846"/>
    <lineage>
        <taxon>Eukaryota</taxon>
        <taxon>Metazoa</taxon>
        <taxon>Ecdysozoa</taxon>
        <taxon>Arthropoda</taxon>
        <taxon>Chelicerata</taxon>
        <taxon>Arachnida</taxon>
        <taxon>Araneae</taxon>
        <taxon>Araneomorphae</taxon>
        <taxon>Entelegynae</taxon>
        <taxon>Araneoidea</taxon>
        <taxon>Araneidae</taxon>
        <taxon>Caerostris</taxon>
    </lineage>
</organism>
<evidence type="ECO:0000256" key="2">
    <source>
        <dbReference type="ARBA" id="ARBA00022670"/>
    </source>
</evidence>
<feature type="binding site" description="in inhibited form" evidence="10">
    <location>
        <position position="87"/>
    </location>
    <ligand>
        <name>Zn(2+)</name>
        <dbReference type="ChEBI" id="CHEBI:29105"/>
        <label>2</label>
        <note>catalytic</note>
    </ligand>
</feature>
<keyword evidence="5" id="KW-0378">Hydrolase</keyword>
<dbReference type="InterPro" id="IPR033739">
    <property type="entry name" value="M10A_MMP"/>
</dbReference>
<gene>
    <name evidence="15" type="primary">Mmp3</name>
    <name evidence="15" type="ORF">CEXT_626181</name>
</gene>
<dbReference type="GO" id="GO:0005615">
    <property type="term" value="C:extracellular space"/>
    <property type="evidence" value="ECO:0007669"/>
    <property type="project" value="TreeGrafter"/>
</dbReference>
<feature type="binding site" evidence="10">
    <location>
        <position position="197"/>
    </location>
    <ligand>
        <name>Zn(2+)</name>
        <dbReference type="ChEBI" id="CHEBI:29105"/>
        <label>1</label>
    </ligand>
</feature>
<dbReference type="PROSITE" id="PS51642">
    <property type="entry name" value="HEMOPEXIN_2"/>
    <property type="match status" value="2"/>
</dbReference>
<evidence type="ECO:0000313" key="16">
    <source>
        <dbReference type="Proteomes" id="UP001054945"/>
    </source>
</evidence>
<dbReference type="GO" id="GO:0008270">
    <property type="term" value="F:zinc ion binding"/>
    <property type="evidence" value="ECO:0007669"/>
    <property type="project" value="InterPro"/>
</dbReference>
<feature type="domain" description="Peptidase metallopeptidase" evidence="14">
    <location>
        <begin position="107"/>
        <end position="265"/>
    </location>
</feature>
<feature type="transmembrane region" description="Helical" evidence="12">
    <location>
        <begin position="391"/>
        <end position="412"/>
    </location>
</feature>
<feature type="binding site" evidence="10">
    <location>
        <position position="199"/>
    </location>
    <ligand>
        <name>Ca(2+)</name>
        <dbReference type="ChEBI" id="CHEBI:29108"/>
        <label>3</label>
    </ligand>
</feature>
<feature type="binding site" evidence="10">
    <location>
        <position position="195"/>
    </location>
    <ligand>
        <name>Ca(2+)</name>
        <dbReference type="ChEBI" id="CHEBI:29108"/>
        <label>2</label>
    </ligand>
</feature>
<evidence type="ECO:0000256" key="4">
    <source>
        <dbReference type="ARBA" id="ARBA00022729"/>
    </source>
</evidence>
<dbReference type="InterPro" id="IPR036375">
    <property type="entry name" value="Hemopexin-like_dom_sf"/>
</dbReference>
<dbReference type="InterPro" id="IPR036365">
    <property type="entry name" value="PGBD-like_sf"/>
</dbReference>
<feature type="binding site" evidence="9">
    <location>
        <position position="224"/>
    </location>
    <ligand>
        <name>Zn(2+)</name>
        <dbReference type="ChEBI" id="CHEBI:29105"/>
        <label>2</label>
        <note>catalytic</note>
    </ligand>
</feature>
<keyword evidence="2" id="KW-0645">Protease</keyword>
<evidence type="ECO:0000256" key="13">
    <source>
        <dbReference type="SAM" id="SignalP"/>
    </source>
</evidence>
<dbReference type="InterPro" id="IPR018487">
    <property type="entry name" value="Hemopexin-like_repeat"/>
</dbReference>
<dbReference type="SMART" id="SM00235">
    <property type="entry name" value="ZnMc"/>
    <property type="match status" value="1"/>
</dbReference>
<dbReference type="FunFam" id="3.40.390.10:FF:000022">
    <property type="entry name" value="Matrix metalloproteinase 1, isoform C"/>
    <property type="match status" value="1"/>
</dbReference>
<feature type="binding site" evidence="10">
    <location>
        <position position="171"/>
    </location>
    <ligand>
        <name>Zn(2+)</name>
        <dbReference type="ChEBI" id="CHEBI:29105"/>
        <label>1</label>
    </ligand>
</feature>
<evidence type="ECO:0000256" key="8">
    <source>
        <dbReference type="PIRSR" id="PIRSR001191-1"/>
    </source>
</evidence>
<evidence type="ECO:0000313" key="15">
    <source>
        <dbReference type="EMBL" id="GIZ00638.1"/>
    </source>
</evidence>
<feature type="binding site" evidence="9">
    <location>
        <position position="230"/>
    </location>
    <ligand>
        <name>Zn(2+)</name>
        <dbReference type="ChEBI" id="CHEBI:29105"/>
        <label>2</label>
        <note>catalytic</note>
    </ligand>
</feature>
<feature type="repeat" description="Hemopexin" evidence="11">
    <location>
        <begin position="375"/>
        <end position="446"/>
    </location>
</feature>
<evidence type="ECO:0000256" key="12">
    <source>
        <dbReference type="SAM" id="Phobius"/>
    </source>
</evidence>
<dbReference type="CDD" id="cd04278">
    <property type="entry name" value="ZnMc_MMP"/>
    <property type="match status" value="1"/>
</dbReference>
<dbReference type="PANTHER" id="PTHR10201:SF291">
    <property type="entry name" value="MATRIX METALLOPROTEINASE 1, ISOFORM C-RELATED"/>
    <property type="match status" value="1"/>
</dbReference>
<evidence type="ECO:0000256" key="11">
    <source>
        <dbReference type="PROSITE-ProRule" id="PRU01011"/>
    </source>
</evidence>
<dbReference type="InterPro" id="IPR024079">
    <property type="entry name" value="MetalloPept_cat_dom_sf"/>
</dbReference>
<keyword evidence="12" id="KW-1133">Transmembrane helix</keyword>
<feature type="binding site" evidence="10">
    <location>
        <position position="186"/>
    </location>
    <ligand>
        <name>Zn(2+)</name>
        <dbReference type="ChEBI" id="CHEBI:29105"/>
        <label>1</label>
    </ligand>
</feature>
<protein>
    <submittedName>
        <fullName evidence="15">Stromelysin-1</fullName>
    </submittedName>
</protein>
<dbReference type="EMBL" id="BPLR01018571">
    <property type="protein sequence ID" value="GIZ00638.1"/>
    <property type="molecule type" value="Genomic_DNA"/>
</dbReference>
<feature type="binding site" evidence="10">
    <location>
        <position position="297"/>
    </location>
    <ligand>
        <name>Ca(2+)</name>
        <dbReference type="ChEBI" id="CHEBI:29108"/>
        <label>4</label>
    </ligand>
</feature>
<name>A0AAV4Y0M0_CAEEX</name>
<keyword evidence="4 13" id="KW-0732">Signal</keyword>
<dbReference type="GO" id="GO:0030574">
    <property type="term" value="P:collagen catabolic process"/>
    <property type="evidence" value="ECO:0007669"/>
    <property type="project" value="TreeGrafter"/>
</dbReference>
<comment type="caution">
    <text evidence="15">The sequence shown here is derived from an EMBL/GenBank/DDBJ whole genome shotgun (WGS) entry which is preliminary data.</text>
</comment>
<feature type="binding site" evidence="10">
    <location>
        <position position="178"/>
    </location>
    <ligand>
        <name>Ca(2+)</name>
        <dbReference type="ChEBI" id="CHEBI:29108"/>
        <label>3</label>
    </ligand>
</feature>
<dbReference type="GO" id="GO:0004222">
    <property type="term" value="F:metalloendopeptidase activity"/>
    <property type="evidence" value="ECO:0007669"/>
    <property type="project" value="InterPro"/>
</dbReference>
<keyword evidence="3 9" id="KW-0479">Metal-binding</keyword>
<comment type="cofactor">
    <cofactor evidence="10">
        <name>Zn(2+)</name>
        <dbReference type="ChEBI" id="CHEBI:29105"/>
    </cofactor>
    <text evidence="10">Binds 2 Zn(2+) ions per subunit.</text>
</comment>
<dbReference type="Pfam" id="PF01471">
    <property type="entry name" value="PG_binding_1"/>
    <property type="match status" value="1"/>
</dbReference>
<feature type="binding site" evidence="10">
    <location>
        <position position="343"/>
    </location>
    <ligand>
        <name>Ca(2+)</name>
        <dbReference type="ChEBI" id="CHEBI:29108"/>
        <label>4</label>
    </ligand>
</feature>
<feature type="repeat" description="Hemopexin" evidence="11">
    <location>
        <begin position="293"/>
        <end position="338"/>
    </location>
</feature>
<dbReference type="Pfam" id="PF00413">
    <property type="entry name" value="Peptidase_M10"/>
    <property type="match status" value="1"/>
</dbReference>
<feature type="binding site" evidence="10">
    <location>
        <position position="202"/>
    </location>
    <ligand>
        <name>Ca(2+)</name>
        <dbReference type="ChEBI" id="CHEBI:29108"/>
        <label>1</label>
    </ligand>
</feature>
<feature type="binding site" evidence="10">
    <location>
        <position position="200"/>
    </location>
    <ligand>
        <name>Ca(2+)</name>
        <dbReference type="ChEBI" id="CHEBI:29108"/>
        <label>1</label>
    </ligand>
</feature>
<dbReference type="AlphaFoldDB" id="A0AAV4Y0M0"/>
<dbReference type="InterPro" id="IPR002477">
    <property type="entry name" value="Peptidoglycan-bd-like"/>
</dbReference>
<dbReference type="InterPro" id="IPR006026">
    <property type="entry name" value="Peptidase_Metallo"/>
</dbReference>
<evidence type="ECO:0000256" key="5">
    <source>
        <dbReference type="ARBA" id="ARBA00022801"/>
    </source>
</evidence>
<evidence type="ECO:0000259" key="14">
    <source>
        <dbReference type="SMART" id="SM00235"/>
    </source>
</evidence>
<feature type="binding site" evidence="9">
    <location>
        <position position="220"/>
    </location>
    <ligand>
        <name>Zn(2+)</name>
        <dbReference type="ChEBI" id="CHEBI:29105"/>
        <label>2</label>
        <note>catalytic</note>
    </ligand>
</feature>
<comment type="similarity">
    <text evidence="1">Belongs to the peptidase M10A family.</text>
</comment>
<dbReference type="SUPFAM" id="SSF55486">
    <property type="entry name" value="Metalloproteases ('zincins'), catalytic domain"/>
    <property type="match status" value="1"/>
</dbReference>
<feature type="binding site" evidence="10">
    <location>
        <position position="238"/>
    </location>
    <ligand>
        <name>Zn(2+)</name>
        <dbReference type="ChEBI" id="CHEBI:29105"/>
        <label>2</label>
        <note>catalytic</note>
    </ligand>
</feature>
<dbReference type="InterPro" id="IPR021190">
    <property type="entry name" value="Pept_M10A"/>
</dbReference>
<evidence type="ECO:0000256" key="3">
    <source>
        <dbReference type="ARBA" id="ARBA00022723"/>
    </source>
</evidence>
<accession>A0AAV4Y0M0</accession>
<evidence type="ECO:0000256" key="9">
    <source>
        <dbReference type="PIRSR" id="PIRSR001191-2"/>
    </source>
</evidence>
<keyword evidence="12" id="KW-0812">Transmembrane</keyword>
<feature type="binding site" evidence="10">
    <location>
        <position position="202"/>
    </location>
    <ligand>
        <name>Ca(2+)</name>
        <dbReference type="ChEBI" id="CHEBI:29108"/>
        <label>3</label>
    </ligand>
</feature>
<keyword evidence="6 9" id="KW-0862">Zinc</keyword>
<dbReference type="Gene3D" id="3.40.390.10">
    <property type="entry name" value="Collagenase (Catalytic Domain)"/>
    <property type="match status" value="1"/>
</dbReference>
<dbReference type="PANTHER" id="PTHR10201">
    <property type="entry name" value="MATRIX METALLOPROTEINASE"/>
    <property type="match status" value="1"/>
</dbReference>
<dbReference type="InterPro" id="IPR001818">
    <property type="entry name" value="Pept_M10_metallopeptidase"/>
</dbReference>
<dbReference type="Proteomes" id="UP001054945">
    <property type="component" value="Unassembled WGS sequence"/>
</dbReference>
<dbReference type="PIRSF" id="PIRSF001191">
    <property type="entry name" value="Peptidase_M10A_matrix"/>
    <property type="match status" value="1"/>
</dbReference>
<reference evidence="15 16" key="1">
    <citation type="submission" date="2021-06" db="EMBL/GenBank/DDBJ databases">
        <title>Caerostris extrusa draft genome.</title>
        <authorList>
            <person name="Kono N."/>
            <person name="Arakawa K."/>
        </authorList>
    </citation>
    <scope>NUCLEOTIDE SEQUENCE [LARGE SCALE GENOMIC DNA]</scope>
</reference>
<evidence type="ECO:0000256" key="6">
    <source>
        <dbReference type="ARBA" id="ARBA00022833"/>
    </source>
</evidence>